<dbReference type="InterPro" id="IPR002307">
    <property type="entry name" value="Tyr-tRNA-ligase"/>
</dbReference>
<dbReference type="InterPro" id="IPR014729">
    <property type="entry name" value="Rossmann-like_a/b/a_fold"/>
</dbReference>
<reference evidence="14" key="2">
    <citation type="journal article" date="2023" name="IMA Fungus">
        <title>Comparative genomic study of the Penicillium genus elucidates a diverse pangenome and 15 lateral gene transfer events.</title>
        <authorList>
            <person name="Petersen C."/>
            <person name="Sorensen T."/>
            <person name="Nielsen M.R."/>
            <person name="Sondergaard T.E."/>
            <person name="Sorensen J.L."/>
            <person name="Fitzpatrick D.A."/>
            <person name="Frisvad J.C."/>
            <person name="Nielsen K.L."/>
        </authorList>
    </citation>
    <scope>NUCLEOTIDE SEQUENCE</scope>
    <source>
        <strain evidence="14">IBT 17660</strain>
    </source>
</reference>
<evidence type="ECO:0000256" key="1">
    <source>
        <dbReference type="ARBA" id="ARBA00004496"/>
    </source>
</evidence>
<keyword evidence="8 12" id="KW-0648">Protein biosynthesis</keyword>
<gene>
    <name evidence="14" type="ORF">N7530_007622</name>
</gene>
<keyword evidence="6 12" id="KW-0547">Nucleotide-binding</keyword>
<keyword evidence="5 12" id="KW-0436">Ligase</keyword>
<dbReference type="PANTHER" id="PTHR46264">
    <property type="entry name" value="TYROSINE-TRNA LIGASE"/>
    <property type="match status" value="1"/>
</dbReference>
<dbReference type="InterPro" id="IPR023617">
    <property type="entry name" value="Tyr-tRNA-ligase_arc/euk-type"/>
</dbReference>
<dbReference type="GO" id="GO:0004831">
    <property type="term" value="F:tyrosine-tRNA ligase activity"/>
    <property type="evidence" value="ECO:0007669"/>
    <property type="project" value="UniProtKB-EC"/>
</dbReference>
<dbReference type="Gene3D" id="3.40.50.620">
    <property type="entry name" value="HUPs"/>
    <property type="match status" value="1"/>
</dbReference>
<evidence type="ECO:0000256" key="10">
    <source>
        <dbReference type="ARBA" id="ARBA00033323"/>
    </source>
</evidence>
<accession>A0A9W9WMJ2</accession>
<keyword evidence="15" id="KW-1185">Reference proteome</keyword>
<evidence type="ECO:0000313" key="15">
    <source>
        <dbReference type="Proteomes" id="UP001147760"/>
    </source>
</evidence>
<feature type="region of interest" description="Disordered" evidence="13">
    <location>
        <begin position="352"/>
        <end position="393"/>
    </location>
</feature>
<evidence type="ECO:0000256" key="9">
    <source>
        <dbReference type="ARBA" id="ARBA00023146"/>
    </source>
</evidence>
<dbReference type="Gene3D" id="1.10.240.10">
    <property type="entry name" value="Tyrosyl-Transfer RNA Synthetase"/>
    <property type="match status" value="1"/>
</dbReference>
<organism evidence="14 15">
    <name type="scientific">Penicillium desertorum</name>
    <dbReference type="NCBI Taxonomy" id="1303715"/>
    <lineage>
        <taxon>Eukaryota</taxon>
        <taxon>Fungi</taxon>
        <taxon>Dikarya</taxon>
        <taxon>Ascomycota</taxon>
        <taxon>Pezizomycotina</taxon>
        <taxon>Eurotiomycetes</taxon>
        <taxon>Eurotiomycetidae</taxon>
        <taxon>Eurotiales</taxon>
        <taxon>Aspergillaceae</taxon>
        <taxon>Penicillium</taxon>
    </lineage>
</organism>
<dbReference type="InterPro" id="IPR002305">
    <property type="entry name" value="aa-tRNA-synth_Ic"/>
</dbReference>
<comment type="similarity">
    <text evidence="2 12">Belongs to the class-I aminoacyl-tRNA synthetase family.</text>
</comment>
<comment type="subcellular location">
    <subcellularLocation>
        <location evidence="1">Cytoplasm</location>
    </subcellularLocation>
</comment>
<keyword evidence="9 12" id="KW-0030">Aminoacyl-tRNA synthetase</keyword>
<dbReference type="EC" id="6.1.1.1" evidence="3 12"/>
<keyword evidence="4" id="KW-0963">Cytoplasm</keyword>
<sequence length="393" mass="43306">MDSAAQAKFDLINSNLAEFLNPEIIQDILKEGRTPRIYWGTATTGRPHIGYFVPALKIAQLLLADCDVVILLADVHAFLDNLKAPLELVENRAIYYRNVITAILQAVGVPIEKLTFVLGSSYQKSPEYVFDVYKLSSLISEGQAKKAGAEVVKQTTNAPLSGLLYPVLQVLDEQHLNCDAQLGGVDQRKLFTAATEWLPKLGYRVRAHLLNPMMASLSSGKMSSSDNPVKSTCSTLPRPSQRKFRKAECIPKVVEDNGVISLVEHILLPTAVLKGHGEFRVERKDAEPLVFTDMKQLHDAYRADILTPQLLKPAVSAGMVDLMAPIQAAYAASAEWQEVTLKAYPPPVVHKKVKKVKDRGSRFPGAKQEETAAQPPSEQEAAQPSEQLAFRTK</sequence>
<evidence type="ECO:0000256" key="4">
    <source>
        <dbReference type="ARBA" id="ARBA00022490"/>
    </source>
</evidence>
<dbReference type="OrthoDB" id="197206at2759"/>
<dbReference type="GO" id="GO:0005737">
    <property type="term" value="C:cytoplasm"/>
    <property type="evidence" value="ECO:0007669"/>
    <property type="project" value="UniProtKB-SubCell"/>
</dbReference>
<name>A0A9W9WMJ2_9EURO</name>
<evidence type="ECO:0000256" key="13">
    <source>
        <dbReference type="SAM" id="MobiDB-lite"/>
    </source>
</evidence>
<reference evidence="14" key="1">
    <citation type="submission" date="2022-12" db="EMBL/GenBank/DDBJ databases">
        <authorList>
            <person name="Petersen C."/>
        </authorList>
    </citation>
    <scope>NUCLEOTIDE SEQUENCE</scope>
    <source>
        <strain evidence="14">IBT 17660</strain>
    </source>
</reference>
<evidence type="ECO:0000256" key="6">
    <source>
        <dbReference type="ARBA" id="ARBA00022741"/>
    </source>
</evidence>
<dbReference type="FunFam" id="3.40.50.620:FF:000040">
    <property type="entry name" value="Tyrosine--tRNA ligase"/>
    <property type="match status" value="1"/>
</dbReference>
<proteinExistence type="inferred from homology"/>
<protein>
    <recommendedName>
        <fullName evidence="3 12">Tyrosine--tRNA ligase</fullName>
        <ecNumber evidence="3 12">6.1.1.1</ecNumber>
    </recommendedName>
    <alternativeName>
        <fullName evidence="10 12">Tyrosyl-tRNA synthetase</fullName>
    </alternativeName>
</protein>
<dbReference type="GO" id="GO:0006437">
    <property type="term" value="P:tyrosyl-tRNA aminoacylation"/>
    <property type="evidence" value="ECO:0007669"/>
    <property type="project" value="InterPro"/>
</dbReference>
<dbReference type="Pfam" id="PF00579">
    <property type="entry name" value="tRNA-synt_1b"/>
    <property type="match status" value="1"/>
</dbReference>
<evidence type="ECO:0000256" key="8">
    <source>
        <dbReference type="ARBA" id="ARBA00022917"/>
    </source>
</evidence>
<evidence type="ECO:0000256" key="7">
    <source>
        <dbReference type="ARBA" id="ARBA00022840"/>
    </source>
</evidence>
<dbReference type="PRINTS" id="PR01040">
    <property type="entry name" value="TRNASYNTHTYR"/>
</dbReference>
<evidence type="ECO:0000256" key="2">
    <source>
        <dbReference type="ARBA" id="ARBA00005594"/>
    </source>
</evidence>
<dbReference type="InterPro" id="IPR050489">
    <property type="entry name" value="Tyr-tRNA_synthase"/>
</dbReference>
<evidence type="ECO:0000256" key="3">
    <source>
        <dbReference type="ARBA" id="ARBA00013160"/>
    </source>
</evidence>
<dbReference type="PIRSF" id="PIRSF006588">
    <property type="entry name" value="TyrRS_arch_euk"/>
    <property type="match status" value="1"/>
</dbReference>
<evidence type="ECO:0000256" key="12">
    <source>
        <dbReference type="RuleBase" id="RU361234"/>
    </source>
</evidence>
<dbReference type="AlphaFoldDB" id="A0A9W9WMJ2"/>
<keyword evidence="7 12" id="KW-0067">ATP-binding</keyword>
<dbReference type="GO" id="GO:0005524">
    <property type="term" value="F:ATP binding"/>
    <property type="evidence" value="ECO:0007669"/>
    <property type="project" value="UniProtKB-KW"/>
</dbReference>
<evidence type="ECO:0000256" key="11">
    <source>
        <dbReference type="ARBA" id="ARBA00048248"/>
    </source>
</evidence>
<feature type="compositionally biased region" description="Low complexity" evidence="13">
    <location>
        <begin position="371"/>
        <end position="393"/>
    </location>
</feature>
<comment type="catalytic activity">
    <reaction evidence="11 12">
        <text>tRNA(Tyr) + L-tyrosine + ATP = L-tyrosyl-tRNA(Tyr) + AMP + diphosphate + H(+)</text>
        <dbReference type="Rhea" id="RHEA:10220"/>
        <dbReference type="Rhea" id="RHEA-COMP:9706"/>
        <dbReference type="Rhea" id="RHEA-COMP:9707"/>
        <dbReference type="ChEBI" id="CHEBI:15378"/>
        <dbReference type="ChEBI" id="CHEBI:30616"/>
        <dbReference type="ChEBI" id="CHEBI:33019"/>
        <dbReference type="ChEBI" id="CHEBI:58315"/>
        <dbReference type="ChEBI" id="CHEBI:78442"/>
        <dbReference type="ChEBI" id="CHEBI:78536"/>
        <dbReference type="ChEBI" id="CHEBI:456215"/>
        <dbReference type="EC" id="6.1.1.1"/>
    </reaction>
</comment>
<evidence type="ECO:0000313" key="14">
    <source>
        <dbReference type="EMBL" id="KAJ5470265.1"/>
    </source>
</evidence>
<dbReference type="SUPFAM" id="SSF52374">
    <property type="entry name" value="Nucleotidylyl transferase"/>
    <property type="match status" value="1"/>
</dbReference>
<dbReference type="EMBL" id="JAPWDO010000005">
    <property type="protein sequence ID" value="KAJ5470265.1"/>
    <property type="molecule type" value="Genomic_DNA"/>
</dbReference>
<comment type="caution">
    <text evidence="14">The sequence shown here is derived from an EMBL/GenBank/DDBJ whole genome shotgun (WGS) entry which is preliminary data.</text>
</comment>
<dbReference type="PANTHER" id="PTHR46264:SF4">
    <property type="entry name" value="TYROSINE--TRNA LIGASE, CYTOPLASMIC"/>
    <property type="match status" value="1"/>
</dbReference>
<evidence type="ECO:0000256" key="5">
    <source>
        <dbReference type="ARBA" id="ARBA00022598"/>
    </source>
</evidence>
<dbReference type="NCBIfam" id="TIGR00234">
    <property type="entry name" value="tyrS"/>
    <property type="match status" value="1"/>
</dbReference>
<dbReference type="Proteomes" id="UP001147760">
    <property type="component" value="Unassembled WGS sequence"/>
</dbReference>